<evidence type="ECO:0000313" key="2">
    <source>
        <dbReference type="RefSeq" id="XP_020109287.1"/>
    </source>
</evidence>
<keyword evidence="1" id="KW-1185">Reference proteome</keyword>
<dbReference type="RefSeq" id="XP_020109287.1">
    <property type="nucleotide sequence ID" value="XM_020253698.1"/>
</dbReference>
<dbReference type="InterPro" id="IPR043502">
    <property type="entry name" value="DNA/RNA_pol_sf"/>
</dbReference>
<sequence length="206" mass="23949">MQSGYHELKIKPKDVSKTAFRTRQVCRGVHRRHLAVFPNDEEHEAHLRQVLQILREMKLFGKLKKCKFWHRKVAFLGHVVSGEGIAVDPMMIEAIKEWPRPTNVTEIWSFLGLAGYYRRFVERFAKLSIPLTRLTHKETKFILNALCERSFLELKERWTTALILALPVGGAGYDGKVIAYAFRQLKDYEKNYPTHNLKLAAVIFAL</sequence>
<dbReference type="InterPro" id="IPR050951">
    <property type="entry name" value="Retrovirus_Pol_polyprotein"/>
</dbReference>
<reference evidence="1" key="1">
    <citation type="journal article" date="2015" name="Nat. Genet.">
        <title>The pineapple genome and the evolution of CAM photosynthesis.</title>
        <authorList>
            <person name="Ming R."/>
            <person name="VanBuren R."/>
            <person name="Wai C.M."/>
            <person name="Tang H."/>
            <person name="Schatz M.C."/>
            <person name="Bowers J.E."/>
            <person name="Lyons E."/>
            <person name="Wang M.L."/>
            <person name="Chen J."/>
            <person name="Biggers E."/>
            <person name="Zhang J."/>
            <person name="Huang L."/>
            <person name="Zhang L."/>
            <person name="Miao W."/>
            <person name="Zhang J."/>
            <person name="Ye Z."/>
            <person name="Miao C."/>
            <person name="Lin Z."/>
            <person name="Wang H."/>
            <person name="Zhou H."/>
            <person name="Yim W.C."/>
            <person name="Priest H.D."/>
            <person name="Zheng C."/>
            <person name="Woodhouse M."/>
            <person name="Edger P.P."/>
            <person name="Guyot R."/>
            <person name="Guo H.B."/>
            <person name="Guo H."/>
            <person name="Zheng G."/>
            <person name="Singh R."/>
            <person name="Sharma A."/>
            <person name="Min X."/>
            <person name="Zheng Y."/>
            <person name="Lee H."/>
            <person name="Gurtowski J."/>
            <person name="Sedlazeck F.J."/>
            <person name="Harkess A."/>
            <person name="McKain M.R."/>
            <person name="Liao Z."/>
            <person name="Fang J."/>
            <person name="Liu J."/>
            <person name="Zhang X."/>
            <person name="Zhang Q."/>
            <person name="Hu W."/>
            <person name="Qin Y."/>
            <person name="Wang K."/>
            <person name="Chen L.Y."/>
            <person name="Shirley N."/>
            <person name="Lin Y.R."/>
            <person name="Liu L.Y."/>
            <person name="Hernandez A.G."/>
            <person name="Wright C.L."/>
            <person name="Bulone V."/>
            <person name="Tuskan G.A."/>
            <person name="Heath K."/>
            <person name="Zee F."/>
            <person name="Moore P.H."/>
            <person name="Sunkar R."/>
            <person name="Leebens-Mack J.H."/>
            <person name="Mockler T."/>
            <person name="Bennetzen J.L."/>
            <person name="Freeling M."/>
            <person name="Sankoff D."/>
            <person name="Paterson A.H."/>
            <person name="Zhu X."/>
            <person name="Yang X."/>
            <person name="Smith J.A."/>
            <person name="Cushman J.C."/>
            <person name="Paull R.E."/>
            <person name="Yu Q."/>
        </authorList>
    </citation>
    <scope>NUCLEOTIDE SEQUENCE [LARGE SCALE GENOMIC DNA]</scope>
    <source>
        <strain evidence="1">cv. F153</strain>
    </source>
</reference>
<dbReference type="AlphaFoldDB" id="A0A6P5GNB1"/>
<dbReference type="PANTHER" id="PTHR37984">
    <property type="entry name" value="PROTEIN CBG26694"/>
    <property type="match status" value="1"/>
</dbReference>
<evidence type="ECO:0000313" key="1">
    <source>
        <dbReference type="Proteomes" id="UP000515123"/>
    </source>
</evidence>
<reference evidence="2" key="2">
    <citation type="submission" date="2025-08" db="UniProtKB">
        <authorList>
            <consortium name="RefSeq"/>
        </authorList>
    </citation>
    <scope>IDENTIFICATION</scope>
    <source>
        <tissue evidence="2">Leaf</tissue>
    </source>
</reference>
<dbReference type="InterPro" id="IPR043128">
    <property type="entry name" value="Rev_trsase/Diguanyl_cyclase"/>
</dbReference>
<dbReference type="PANTHER" id="PTHR37984:SF5">
    <property type="entry name" value="PROTEIN NYNRIN-LIKE"/>
    <property type="match status" value="1"/>
</dbReference>
<dbReference type="Proteomes" id="UP000515123">
    <property type="component" value="Linkage group 19"/>
</dbReference>
<dbReference type="SUPFAM" id="SSF56672">
    <property type="entry name" value="DNA/RNA polymerases"/>
    <property type="match status" value="1"/>
</dbReference>
<organism evidence="1 2">
    <name type="scientific">Ananas comosus</name>
    <name type="common">Pineapple</name>
    <name type="synonym">Ananas ananas</name>
    <dbReference type="NCBI Taxonomy" id="4615"/>
    <lineage>
        <taxon>Eukaryota</taxon>
        <taxon>Viridiplantae</taxon>
        <taxon>Streptophyta</taxon>
        <taxon>Embryophyta</taxon>
        <taxon>Tracheophyta</taxon>
        <taxon>Spermatophyta</taxon>
        <taxon>Magnoliopsida</taxon>
        <taxon>Liliopsida</taxon>
        <taxon>Poales</taxon>
        <taxon>Bromeliaceae</taxon>
        <taxon>Bromelioideae</taxon>
        <taxon>Ananas</taxon>
    </lineage>
</organism>
<proteinExistence type="predicted"/>
<accession>A0A6P5GNB1</accession>
<gene>
    <name evidence="2" type="primary">LOC109724766</name>
</gene>
<name>A0A6P5GNB1_ANACO</name>
<dbReference type="FunFam" id="3.30.70.270:FF:000020">
    <property type="entry name" value="Transposon Tf2-6 polyprotein-like Protein"/>
    <property type="match status" value="1"/>
</dbReference>
<dbReference type="GeneID" id="109724766"/>
<dbReference type="Gene3D" id="3.30.70.270">
    <property type="match status" value="2"/>
</dbReference>
<dbReference type="OrthoDB" id="777296at2759"/>
<protein>
    <submittedName>
        <fullName evidence="2">Uncharacterized protein LOC109724766</fullName>
    </submittedName>
</protein>